<keyword evidence="3" id="KW-1185">Reference proteome</keyword>
<feature type="transmembrane region" description="Helical" evidence="1">
    <location>
        <begin position="72"/>
        <end position="90"/>
    </location>
</feature>
<reference evidence="3" key="1">
    <citation type="submission" date="2016-10" db="EMBL/GenBank/DDBJ databases">
        <authorList>
            <person name="Varghese N."/>
            <person name="Submissions S."/>
        </authorList>
    </citation>
    <scope>NUCLEOTIDE SEQUENCE [LARGE SCALE GENOMIC DNA]</scope>
    <source>
        <strain evidence="3">IMMIB L-1606</strain>
    </source>
</reference>
<evidence type="ECO:0000313" key="3">
    <source>
        <dbReference type="Proteomes" id="UP000198751"/>
    </source>
</evidence>
<feature type="transmembrane region" description="Helical" evidence="1">
    <location>
        <begin position="33"/>
        <end position="60"/>
    </location>
</feature>
<evidence type="ECO:0000256" key="1">
    <source>
        <dbReference type="SAM" id="Phobius"/>
    </source>
</evidence>
<evidence type="ECO:0000313" key="2">
    <source>
        <dbReference type="EMBL" id="SDT52110.1"/>
    </source>
</evidence>
<name>A0A1H2B1F2_9MICC</name>
<feature type="transmembrane region" description="Helical" evidence="1">
    <location>
        <begin position="222"/>
        <end position="241"/>
    </location>
</feature>
<protein>
    <recommendedName>
        <fullName evidence="4">ABC-2 type transport system permease protein</fullName>
    </recommendedName>
</protein>
<accession>A0A1H2B1F2</accession>
<feature type="transmembrane region" description="Helical" evidence="1">
    <location>
        <begin position="178"/>
        <end position="202"/>
    </location>
</feature>
<sequence length="246" mass="26582">MTTLDPGAALQHQVPRNRMLNVVRLQFVNTQTFIWVPALVLGGSWVLSMMIFWIIGGAGVTEVKAGGGSQAPLWYFLAIGIQAMTMTFPFSQAMSLTRREFFLGSLAAAAVSGLGMSLVFVLLGLFEQATGGYGINGYFAYLDWVWASGPFAAALTYFTATMFFFTIGFWFATIFKRFGALGLTIVLLALGLTLVGSIALVTFQQAWPAVGQWFTDTGALGLTLWAIPVTGLLAVGSYLTLRRMPA</sequence>
<keyword evidence="1" id="KW-0812">Transmembrane</keyword>
<feature type="transmembrane region" description="Helical" evidence="1">
    <location>
        <begin position="146"/>
        <end position="171"/>
    </location>
</feature>
<feature type="transmembrane region" description="Helical" evidence="1">
    <location>
        <begin position="102"/>
        <end position="126"/>
    </location>
</feature>
<dbReference type="RefSeq" id="WP_091722423.1">
    <property type="nucleotide sequence ID" value="NZ_LT629779.1"/>
</dbReference>
<dbReference type="EMBL" id="LT629779">
    <property type="protein sequence ID" value="SDT52110.1"/>
    <property type="molecule type" value="Genomic_DNA"/>
</dbReference>
<dbReference type="AlphaFoldDB" id="A0A1H2B1F2"/>
<dbReference type="Proteomes" id="UP000198751">
    <property type="component" value="Chromosome I"/>
</dbReference>
<organism evidence="2 3">
    <name type="scientific">Pseudarthrobacter equi</name>
    <dbReference type="NCBI Taxonomy" id="728066"/>
    <lineage>
        <taxon>Bacteria</taxon>
        <taxon>Bacillati</taxon>
        <taxon>Actinomycetota</taxon>
        <taxon>Actinomycetes</taxon>
        <taxon>Micrococcales</taxon>
        <taxon>Micrococcaceae</taxon>
        <taxon>Pseudarthrobacter</taxon>
    </lineage>
</organism>
<proteinExistence type="predicted"/>
<dbReference type="OrthoDB" id="3209791at2"/>
<keyword evidence="1" id="KW-1133">Transmembrane helix</keyword>
<keyword evidence="1" id="KW-0472">Membrane</keyword>
<gene>
    <name evidence="2" type="ORF">SAMN04489743_3360</name>
</gene>
<evidence type="ECO:0008006" key="4">
    <source>
        <dbReference type="Google" id="ProtNLM"/>
    </source>
</evidence>